<dbReference type="SUPFAM" id="SSF53335">
    <property type="entry name" value="S-adenosyl-L-methionine-dependent methyltransferases"/>
    <property type="match status" value="1"/>
</dbReference>
<dbReference type="EMBL" id="BDSG01000001">
    <property type="protein sequence ID" value="GBL08530.1"/>
    <property type="molecule type" value="Genomic_DNA"/>
</dbReference>
<dbReference type="EC" id="2.1.1.222" evidence="3"/>
<dbReference type="CDD" id="cd02440">
    <property type="entry name" value="AdoMet_MTases"/>
    <property type="match status" value="1"/>
</dbReference>
<sequence>MKAKIHLKNHCRICQSENLKKIITLPQMPFTDEFILQEELGREFKADIPIHLCLDCYTVQTQHDVDVTDYYEDYQYSVGTSKTASKFMETLAKSLIDKYFIEDKIKVLEIGSGDGGQLIPFQAMGGKVLGYEPSSYLTKIAEDQGIKTIQGLFNESSIEKLPEDFKKVDIVLLSYTFDHLPDPVNFLETVLEILNPEKGILVVEVHDLEKIFDRREYCLFEHEHSIYLTSSTAQSLMERMGYVIIDFNIVPESIRRANSLLFVATPKGSIFANQALPRVKLDNFEELNFYETQVQRIYQGIQNLDDYLEKNSQKGKKIAGYGAGGRGVMTLAAMNKAHYLEYLVDKKPKGQGIYCPKSEVPVFGIEKLQESPVDDIIVFSFGYLKEIQEDLQKFGYSSEQLHSMLDVLEGREM</sequence>
<reference evidence="3 4" key="1">
    <citation type="journal article" date="2018" name="Front. Microbiol.">
        <title>Adaptation of the Freshwater Bloom-Forming Cyanobacterium Microcystis aeruginosa to Brackish Water Is Driven by Recent Horizontal Transfer of Sucrose Genes.</title>
        <authorList>
            <person name="Tanabe Y."/>
            <person name="Hodoki Y."/>
            <person name="Sano T."/>
            <person name="Tada K."/>
            <person name="Watanabe M.M."/>
        </authorList>
    </citation>
    <scope>NUCLEOTIDE SEQUENCE [LARGE SCALE GENOMIC DNA]</scope>
    <source>
        <strain evidence="3 4">Sj</strain>
    </source>
</reference>
<dbReference type="PANTHER" id="PTHR43861:SF5">
    <property type="entry name" value="BLL5978 PROTEIN"/>
    <property type="match status" value="1"/>
</dbReference>
<proteinExistence type="predicted"/>
<keyword evidence="3" id="KW-0808">Transferase</keyword>
<dbReference type="InterPro" id="IPR013691">
    <property type="entry name" value="MeTrfase_14"/>
</dbReference>
<keyword evidence="3" id="KW-0830">Ubiquinone</keyword>
<dbReference type="GO" id="GO:0102208">
    <property type="term" value="F:2-polyprenyl-6-hydroxyphenol methylase activity"/>
    <property type="evidence" value="ECO:0007669"/>
    <property type="project" value="UniProtKB-EC"/>
</dbReference>
<protein>
    <submittedName>
        <fullName evidence="3">Ubiquinone biosynthesis O-methyltransferase</fullName>
        <ecNumber evidence="3">2.1.1.222</ecNumber>
    </submittedName>
</protein>
<dbReference type="PANTHER" id="PTHR43861">
    <property type="entry name" value="TRANS-ACONITATE 2-METHYLTRANSFERASE-RELATED"/>
    <property type="match status" value="1"/>
</dbReference>
<dbReference type="InterPro" id="IPR038576">
    <property type="entry name" value="Methyltransf_Zn-bd_dom_put_sf"/>
</dbReference>
<evidence type="ECO:0000313" key="4">
    <source>
        <dbReference type="Proteomes" id="UP000248272"/>
    </source>
</evidence>
<dbReference type="Pfam" id="PF08421">
    <property type="entry name" value="Methyltransf_13"/>
    <property type="match status" value="1"/>
</dbReference>
<dbReference type="AlphaFoldDB" id="A0A2Z6UU31"/>
<gene>
    <name evidence="3" type="primary">ubiG_1</name>
    <name evidence="3" type="ORF">MSj_00003</name>
</gene>
<dbReference type="RefSeq" id="WP_110577558.1">
    <property type="nucleotide sequence ID" value="NZ_BDSG01000001.1"/>
</dbReference>
<accession>A0A2Z6UU31</accession>
<dbReference type="Gene3D" id="3.40.50.150">
    <property type="entry name" value="Vaccinia Virus protein VP39"/>
    <property type="match status" value="1"/>
</dbReference>
<dbReference type="InterPro" id="IPR029063">
    <property type="entry name" value="SAM-dependent_MTases_sf"/>
</dbReference>
<dbReference type="InterPro" id="IPR013630">
    <property type="entry name" value="Methyltransf_Zn-bd_dom_put"/>
</dbReference>
<name>A0A2Z6UU31_MICAE</name>
<dbReference type="Pfam" id="PF13489">
    <property type="entry name" value="Methyltransf_23"/>
    <property type="match status" value="1"/>
</dbReference>
<feature type="domain" description="Methyltransferase putative zinc binding" evidence="1">
    <location>
        <begin position="11"/>
        <end position="69"/>
    </location>
</feature>
<dbReference type="Pfam" id="PF08484">
    <property type="entry name" value="Methyltransf_14"/>
    <property type="match status" value="1"/>
</dbReference>
<evidence type="ECO:0000313" key="3">
    <source>
        <dbReference type="EMBL" id="GBL08530.1"/>
    </source>
</evidence>
<keyword evidence="3" id="KW-0489">Methyltransferase</keyword>
<dbReference type="Proteomes" id="UP000248272">
    <property type="component" value="Unassembled WGS sequence"/>
</dbReference>
<evidence type="ECO:0000259" key="1">
    <source>
        <dbReference type="Pfam" id="PF08421"/>
    </source>
</evidence>
<feature type="domain" description="C-methyltransferase" evidence="2">
    <location>
        <begin position="283"/>
        <end position="394"/>
    </location>
</feature>
<evidence type="ECO:0000259" key="2">
    <source>
        <dbReference type="Pfam" id="PF08484"/>
    </source>
</evidence>
<comment type="caution">
    <text evidence="3">The sequence shown here is derived from an EMBL/GenBank/DDBJ whole genome shotgun (WGS) entry which is preliminary data.</text>
</comment>
<dbReference type="Gene3D" id="3.40.50.720">
    <property type="entry name" value="NAD(P)-binding Rossmann-like Domain"/>
    <property type="match status" value="1"/>
</dbReference>
<dbReference type="GO" id="GO:0032259">
    <property type="term" value="P:methylation"/>
    <property type="evidence" value="ECO:0007669"/>
    <property type="project" value="UniProtKB-KW"/>
</dbReference>
<organism evidence="3 4">
    <name type="scientific">Microcystis aeruginosa Sj</name>
    <dbReference type="NCBI Taxonomy" id="1979544"/>
    <lineage>
        <taxon>Bacteria</taxon>
        <taxon>Bacillati</taxon>
        <taxon>Cyanobacteriota</taxon>
        <taxon>Cyanophyceae</taxon>
        <taxon>Oscillatoriophycideae</taxon>
        <taxon>Chroococcales</taxon>
        <taxon>Microcystaceae</taxon>
        <taxon>Microcystis</taxon>
    </lineage>
</organism>
<dbReference type="Gene3D" id="6.20.50.110">
    <property type="entry name" value="Methyltransferase, zinc-binding domain"/>
    <property type="match status" value="1"/>
</dbReference>